<dbReference type="InterPro" id="IPR024652">
    <property type="entry name" value="Trichodiene_synth"/>
</dbReference>
<organism evidence="3 4">
    <name type="scientific">Apiospora arundinis</name>
    <dbReference type="NCBI Taxonomy" id="335852"/>
    <lineage>
        <taxon>Eukaryota</taxon>
        <taxon>Fungi</taxon>
        <taxon>Dikarya</taxon>
        <taxon>Ascomycota</taxon>
        <taxon>Pezizomycotina</taxon>
        <taxon>Sordariomycetes</taxon>
        <taxon>Xylariomycetidae</taxon>
        <taxon>Amphisphaeriales</taxon>
        <taxon>Apiosporaceae</taxon>
        <taxon>Apiospora</taxon>
    </lineage>
</organism>
<evidence type="ECO:0000313" key="4">
    <source>
        <dbReference type="Proteomes" id="UP001390339"/>
    </source>
</evidence>
<keyword evidence="4" id="KW-1185">Reference proteome</keyword>
<evidence type="ECO:0000256" key="1">
    <source>
        <dbReference type="ARBA" id="ARBA00007946"/>
    </source>
</evidence>
<comment type="caution">
    <text evidence="3">The sequence shown here is derived from an EMBL/GenBank/DDBJ whole genome shotgun (WGS) entry which is preliminary data.</text>
</comment>
<dbReference type="SFLD" id="SFLDG01021">
    <property type="entry name" value="Trichodiene_Synthase_Like"/>
    <property type="match status" value="1"/>
</dbReference>
<comment type="similarity">
    <text evidence="1">Belongs to the trichodiene synthase family.</text>
</comment>
<dbReference type="Gene3D" id="1.10.600.10">
    <property type="entry name" value="Farnesyl Diphosphate Synthase"/>
    <property type="match status" value="1"/>
</dbReference>
<name>A0ABR2I0Y0_9PEZI</name>
<dbReference type="Proteomes" id="UP001390339">
    <property type="component" value="Unassembled WGS sequence"/>
</dbReference>
<accession>A0ABR2I0Y0</accession>
<dbReference type="Pfam" id="PF06330">
    <property type="entry name" value="TRI5"/>
    <property type="match status" value="1"/>
</dbReference>
<dbReference type="SUPFAM" id="SSF48576">
    <property type="entry name" value="Terpenoid synthases"/>
    <property type="match status" value="1"/>
</dbReference>
<evidence type="ECO:0000313" key="3">
    <source>
        <dbReference type="EMBL" id="KAK8856028.1"/>
    </source>
</evidence>
<protein>
    <submittedName>
        <fullName evidence="3">Uncharacterized protein</fullName>
    </submittedName>
</protein>
<sequence length="374" mass="41862">MNLFLYPPLQYTIMSTVTAVLQSLAPQSWYWSQNAGSALVEDTLKEPHAEKPEKTLGESLRPLITRFVEEDLKYTSRPSRDNRALWKAADDYAKQTGVPRDDGSRSAKIFQTGVMYAACCVPRHPIEVQVYVAMYSWLGLLLDDSAAEHEDEFARFGARFAGGERHPLPLLQAWADLLRLTYTYWDPAPANFIVTASLNFLNSNLLQTGAAFRGIAATAAANGHKGHPNNSGRSWARYVREKDGGGDAVAYFTFPKSMYPNQEEYLECIPDLARYINLANDILSFYKEERAGENDNFISQMAMYEGKDKMAMVEDLIGDVAQAVARIRATIKGKEPYASAVEDHILGYVAFHKLSPRYRLSEVGLGEESFKVVS</sequence>
<dbReference type="InterPro" id="IPR008949">
    <property type="entry name" value="Isoprenoid_synthase_dom_sf"/>
</dbReference>
<proteinExistence type="inferred from homology"/>
<keyword evidence="2" id="KW-0456">Lyase</keyword>
<gene>
    <name evidence="3" type="ORF">PGQ11_011940</name>
</gene>
<dbReference type="EMBL" id="JAPCWZ010000007">
    <property type="protein sequence ID" value="KAK8856028.1"/>
    <property type="molecule type" value="Genomic_DNA"/>
</dbReference>
<dbReference type="SFLD" id="SFLDS00005">
    <property type="entry name" value="Isoprenoid_Synthase_Type_I"/>
    <property type="match status" value="1"/>
</dbReference>
<evidence type="ECO:0000256" key="2">
    <source>
        <dbReference type="ARBA" id="ARBA00023239"/>
    </source>
</evidence>
<reference evidence="3 4" key="1">
    <citation type="journal article" date="2024" name="IMA Fungus">
        <title>Apiospora arundinis, a panoply of carbohydrate-active enzymes and secondary metabolites.</title>
        <authorList>
            <person name="Sorensen T."/>
            <person name="Petersen C."/>
            <person name="Muurmann A.T."/>
            <person name="Christiansen J.V."/>
            <person name="Brundto M.L."/>
            <person name="Overgaard C.K."/>
            <person name="Boysen A.T."/>
            <person name="Wollenberg R.D."/>
            <person name="Larsen T.O."/>
            <person name="Sorensen J.L."/>
            <person name="Nielsen K.L."/>
            <person name="Sondergaard T.E."/>
        </authorList>
    </citation>
    <scope>NUCLEOTIDE SEQUENCE [LARGE SCALE GENOMIC DNA]</scope>
    <source>
        <strain evidence="3 4">AAU 773</strain>
    </source>
</reference>